<feature type="region of interest" description="Disordered" evidence="1">
    <location>
        <begin position="125"/>
        <end position="195"/>
    </location>
</feature>
<dbReference type="EMBL" id="MDYO01000007">
    <property type="protein sequence ID" value="OQD99101.1"/>
    <property type="molecule type" value="Genomic_DNA"/>
</dbReference>
<organism evidence="3 4">
    <name type="scientific">Penicillium solitum</name>
    <dbReference type="NCBI Taxonomy" id="60172"/>
    <lineage>
        <taxon>Eukaryota</taxon>
        <taxon>Fungi</taxon>
        <taxon>Dikarya</taxon>
        <taxon>Ascomycota</taxon>
        <taxon>Pezizomycotina</taxon>
        <taxon>Eurotiomycetes</taxon>
        <taxon>Eurotiomycetidae</taxon>
        <taxon>Eurotiales</taxon>
        <taxon>Aspergillaceae</taxon>
        <taxon>Penicillium</taxon>
    </lineage>
</organism>
<feature type="compositionally biased region" description="Low complexity" evidence="1">
    <location>
        <begin position="32"/>
        <end position="60"/>
    </location>
</feature>
<gene>
    <name evidence="3" type="ORF">PENSOL_c007G01607</name>
</gene>
<evidence type="ECO:0000256" key="2">
    <source>
        <dbReference type="SAM" id="SignalP"/>
    </source>
</evidence>
<comment type="caution">
    <text evidence="3">The sequence shown here is derived from an EMBL/GenBank/DDBJ whole genome shotgun (WGS) entry which is preliminary data.</text>
</comment>
<protein>
    <submittedName>
        <fullName evidence="3">Uncharacterized protein</fullName>
    </submittedName>
</protein>
<dbReference type="STRING" id="60172.A0A1V6RCV6"/>
<dbReference type="Proteomes" id="UP000191612">
    <property type="component" value="Unassembled WGS sequence"/>
</dbReference>
<evidence type="ECO:0000313" key="3">
    <source>
        <dbReference type="EMBL" id="OQD99101.1"/>
    </source>
</evidence>
<proteinExistence type="predicted"/>
<evidence type="ECO:0000256" key="1">
    <source>
        <dbReference type="SAM" id="MobiDB-lite"/>
    </source>
</evidence>
<feature type="region of interest" description="Disordered" evidence="1">
    <location>
        <begin position="32"/>
        <end position="89"/>
    </location>
</feature>
<feature type="compositionally biased region" description="Low complexity" evidence="1">
    <location>
        <begin position="125"/>
        <end position="141"/>
    </location>
</feature>
<feature type="signal peptide" evidence="2">
    <location>
        <begin position="1"/>
        <end position="16"/>
    </location>
</feature>
<reference evidence="4" key="1">
    <citation type="journal article" date="2017" name="Nat. Microbiol.">
        <title>Global analysis of biosynthetic gene clusters reveals vast potential of secondary metabolite production in Penicillium species.</title>
        <authorList>
            <person name="Nielsen J.C."/>
            <person name="Grijseels S."/>
            <person name="Prigent S."/>
            <person name="Ji B."/>
            <person name="Dainat J."/>
            <person name="Nielsen K.F."/>
            <person name="Frisvad J.C."/>
            <person name="Workman M."/>
            <person name="Nielsen J."/>
        </authorList>
    </citation>
    <scope>NUCLEOTIDE SEQUENCE [LARGE SCALE GENOMIC DNA]</scope>
    <source>
        <strain evidence="4">IBT 29525</strain>
    </source>
</reference>
<name>A0A1V6RCV6_9EURO</name>
<keyword evidence="2" id="KW-0732">Signal</keyword>
<accession>A0A1V6RCV6</accession>
<feature type="chain" id="PRO_5013342778" evidence="2">
    <location>
        <begin position="17"/>
        <end position="243"/>
    </location>
</feature>
<evidence type="ECO:0000313" key="4">
    <source>
        <dbReference type="Proteomes" id="UP000191612"/>
    </source>
</evidence>
<dbReference type="AlphaFoldDB" id="A0A1V6RCV6"/>
<sequence>MHLSTLLLLSASLASAQYGPSPEELEYLKSLNGANNGQNQNQNQGQNYNPDYNGNYGNYDANHDDYENPVPSPHTPIQAPASSPTPIHSTFVVRPSQAFVAPYQAPAPGYEYNYPTPAVSKPLATQPVQQAPARAPAPQHPESNQDQSRDSSRFQAPPFGSEDEDDSAGAPGDVAPVNSLKPGSQVAPPPLFTNSKFGKDEGNTFCVGRCFEEESQAKCAKPYSSAVYKPAKGCYMCCFTSDF</sequence>
<keyword evidence="4" id="KW-1185">Reference proteome</keyword>